<name>A0AAW1PUP7_9CHLO</name>
<dbReference type="Proteomes" id="UP001489004">
    <property type="component" value="Unassembled WGS sequence"/>
</dbReference>
<protein>
    <submittedName>
        <fullName evidence="2">Uncharacterized protein</fullName>
    </submittedName>
</protein>
<organism evidence="2 3">
    <name type="scientific">[Myrmecia] bisecta</name>
    <dbReference type="NCBI Taxonomy" id="41462"/>
    <lineage>
        <taxon>Eukaryota</taxon>
        <taxon>Viridiplantae</taxon>
        <taxon>Chlorophyta</taxon>
        <taxon>core chlorophytes</taxon>
        <taxon>Trebouxiophyceae</taxon>
        <taxon>Trebouxiales</taxon>
        <taxon>Trebouxiaceae</taxon>
        <taxon>Myrmecia</taxon>
    </lineage>
</organism>
<sequence>MWLTNALRPRSGSLCVLLVLLWLAPGEAYYCPGDEIPDNSVETQTLCDGTVTTCAYACCVGDYCIQCNCKSATLTKSEAALQTALCTALSNATNADNFCSGHRQIQAVQGSRIQSHQREHRLLPCISYSVAVALPAILCIPPALACDRRPDQPLPGQPQRKQPACPCSSTLPCTRAQR</sequence>
<keyword evidence="3" id="KW-1185">Reference proteome</keyword>
<reference evidence="2 3" key="1">
    <citation type="journal article" date="2024" name="Nat. Commun.">
        <title>Phylogenomics reveals the evolutionary origins of lichenization in chlorophyte algae.</title>
        <authorList>
            <person name="Puginier C."/>
            <person name="Libourel C."/>
            <person name="Otte J."/>
            <person name="Skaloud P."/>
            <person name="Haon M."/>
            <person name="Grisel S."/>
            <person name="Petersen M."/>
            <person name="Berrin J.G."/>
            <person name="Delaux P.M."/>
            <person name="Dal Grande F."/>
            <person name="Keller J."/>
        </authorList>
    </citation>
    <scope>NUCLEOTIDE SEQUENCE [LARGE SCALE GENOMIC DNA]</scope>
    <source>
        <strain evidence="2 3">SAG 2043</strain>
    </source>
</reference>
<keyword evidence="1" id="KW-0732">Signal</keyword>
<dbReference type="EMBL" id="JALJOR010000008">
    <property type="protein sequence ID" value="KAK9813246.1"/>
    <property type="molecule type" value="Genomic_DNA"/>
</dbReference>
<feature type="chain" id="PRO_5043654410" evidence="1">
    <location>
        <begin position="29"/>
        <end position="178"/>
    </location>
</feature>
<accession>A0AAW1PUP7</accession>
<comment type="caution">
    <text evidence="2">The sequence shown here is derived from an EMBL/GenBank/DDBJ whole genome shotgun (WGS) entry which is preliminary data.</text>
</comment>
<feature type="signal peptide" evidence="1">
    <location>
        <begin position="1"/>
        <end position="28"/>
    </location>
</feature>
<proteinExistence type="predicted"/>
<dbReference type="AlphaFoldDB" id="A0AAW1PUP7"/>
<gene>
    <name evidence="2" type="ORF">WJX72_011399</name>
</gene>
<evidence type="ECO:0000313" key="2">
    <source>
        <dbReference type="EMBL" id="KAK9813246.1"/>
    </source>
</evidence>
<evidence type="ECO:0000256" key="1">
    <source>
        <dbReference type="SAM" id="SignalP"/>
    </source>
</evidence>
<evidence type="ECO:0000313" key="3">
    <source>
        <dbReference type="Proteomes" id="UP001489004"/>
    </source>
</evidence>